<dbReference type="PANTHER" id="PTHR30304">
    <property type="entry name" value="D-TAGATOSE-1,6-BISPHOSPHATE ALDOLASE"/>
    <property type="match status" value="1"/>
</dbReference>
<dbReference type="PIRSF" id="PIRSF001359">
    <property type="entry name" value="F_bP_aldolase_II"/>
    <property type="match status" value="1"/>
</dbReference>
<evidence type="ECO:0000256" key="1">
    <source>
        <dbReference type="PIRSR" id="PIRSR001359-1"/>
    </source>
</evidence>
<proteinExistence type="predicted"/>
<dbReference type="SUPFAM" id="SSF51569">
    <property type="entry name" value="Aldolase"/>
    <property type="match status" value="1"/>
</dbReference>
<feature type="binding site" evidence="2">
    <location>
        <position position="102"/>
    </location>
    <ligand>
        <name>Zn(2+)</name>
        <dbReference type="ChEBI" id="CHEBI:29105"/>
        <label>2</label>
    </ligand>
</feature>
<reference evidence="3 4" key="1">
    <citation type="journal article" date="2016" name="Nat. Commun.">
        <title>Thousands of microbial genomes shed light on interconnected biogeochemical processes in an aquifer system.</title>
        <authorList>
            <person name="Anantharaman K."/>
            <person name="Brown C.T."/>
            <person name="Hug L.A."/>
            <person name="Sharon I."/>
            <person name="Castelle C.J."/>
            <person name="Probst A.J."/>
            <person name="Thomas B.C."/>
            <person name="Singh A."/>
            <person name="Wilkins M.J."/>
            <person name="Karaoz U."/>
            <person name="Brodie E.L."/>
            <person name="Williams K.H."/>
            <person name="Hubbard S.S."/>
            <person name="Banfield J.F."/>
        </authorList>
    </citation>
    <scope>NUCLEOTIDE SEQUENCE [LARGE SCALE GENOMIC DNA]</scope>
</reference>
<feature type="binding site" evidence="2">
    <location>
        <position position="81"/>
    </location>
    <ligand>
        <name>Zn(2+)</name>
        <dbReference type="ChEBI" id="CHEBI:29105"/>
        <label>1</label>
        <note>catalytic</note>
    </ligand>
</feature>
<feature type="binding site" evidence="2">
    <location>
        <position position="134"/>
    </location>
    <ligand>
        <name>Zn(2+)</name>
        <dbReference type="ChEBI" id="CHEBI:29105"/>
        <label>2</label>
    </ligand>
</feature>
<gene>
    <name evidence="3" type="ORF">A3I18_00415</name>
</gene>
<keyword evidence="2" id="KW-0862">Zinc</keyword>
<sequence>MKTLKQIIKEADEQKIAIGHFNISNIEGLWGIFNGAKELNVPVIIGASEGERKFFGTRQVVAVVKSLREEFDYPIYCNADHCHSFESFKEAVDAGFDAVIYDGAKLSLDENIKETKRCVEYARSINPEIVVEGETGYIGDSSKLLDEIPDGVALNESMTKSEDAKRFVAETGVDLFSPAVGNIHGMLKGMNNPRLDIERIKQIRESVGVPLVLHGGSGIVDEDFVSAIKSGIAIVHINTEIRIAYKEASKQSFNQSGEEVAPYKIMNPVVDAIKEIVKERLKLFCK</sequence>
<comment type="caution">
    <text evidence="3">The sequence shown here is derived from an EMBL/GenBank/DDBJ whole genome shotgun (WGS) entry which is preliminary data.</text>
</comment>
<evidence type="ECO:0000256" key="2">
    <source>
        <dbReference type="PIRSR" id="PIRSR001359-3"/>
    </source>
</evidence>
<dbReference type="InterPro" id="IPR000771">
    <property type="entry name" value="FBA_II"/>
</dbReference>
<dbReference type="GO" id="GO:0005975">
    <property type="term" value="P:carbohydrate metabolic process"/>
    <property type="evidence" value="ECO:0007669"/>
    <property type="project" value="InterPro"/>
</dbReference>
<dbReference type="Proteomes" id="UP000186545">
    <property type="component" value="Unassembled WGS sequence"/>
</dbReference>
<feature type="binding site" evidence="2">
    <location>
        <position position="184"/>
    </location>
    <ligand>
        <name>Zn(2+)</name>
        <dbReference type="ChEBI" id="CHEBI:29105"/>
        <label>1</label>
        <note>catalytic</note>
    </ligand>
</feature>
<keyword evidence="2" id="KW-0479">Metal-binding</keyword>
<dbReference type="AlphaFoldDB" id="A0A1F5ET18"/>
<dbReference type="InterPro" id="IPR050246">
    <property type="entry name" value="Class_II_FBP_aldolase"/>
</dbReference>
<dbReference type="PANTHER" id="PTHR30304:SF0">
    <property type="entry name" value="D-TAGATOSE-1,6-BISPHOSPHATE ALDOLASE SUBUNIT GATY-RELATED"/>
    <property type="match status" value="1"/>
</dbReference>
<evidence type="ECO:0000313" key="3">
    <source>
        <dbReference type="EMBL" id="OGD70505.1"/>
    </source>
</evidence>
<dbReference type="Gene3D" id="3.20.20.70">
    <property type="entry name" value="Aldolase class I"/>
    <property type="match status" value="1"/>
</dbReference>
<dbReference type="GO" id="GO:0016832">
    <property type="term" value="F:aldehyde-lyase activity"/>
    <property type="evidence" value="ECO:0007669"/>
    <property type="project" value="InterPro"/>
</dbReference>
<comment type="cofactor">
    <cofactor evidence="2">
        <name>Zn(2+)</name>
        <dbReference type="ChEBI" id="CHEBI:29105"/>
    </cofactor>
    <text evidence="2">Binds 2 Zn(2+) ions per subunit. One is catalytic and the other provides a structural contribution.</text>
</comment>
<accession>A0A1F5ET18</accession>
<dbReference type="InterPro" id="IPR013785">
    <property type="entry name" value="Aldolase_TIM"/>
</dbReference>
<dbReference type="GO" id="GO:0008270">
    <property type="term" value="F:zinc ion binding"/>
    <property type="evidence" value="ECO:0007669"/>
    <property type="project" value="InterPro"/>
</dbReference>
<dbReference type="EMBL" id="MFAD01000013">
    <property type="protein sequence ID" value="OGD70505.1"/>
    <property type="molecule type" value="Genomic_DNA"/>
</dbReference>
<feature type="active site" description="Proton donor" evidence="1">
    <location>
        <position position="80"/>
    </location>
</feature>
<organism evidence="3 4">
    <name type="scientific">Candidatus Campbellbacteria bacterium RIFCSPLOWO2_02_FULL_35_11</name>
    <dbReference type="NCBI Taxonomy" id="1797581"/>
    <lineage>
        <taxon>Bacteria</taxon>
        <taxon>Candidatus Campbelliibacteriota</taxon>
    </lineage>
</organism>
<name>A0A1F5ET18_9BACT</name>
<dbReference type="CDD" id="cd00947">
    <property type="entry name" value="TBP_aldolase_IIB"/>
    <property type="match status" value="1"/>
</dbReference>
<protein>
    <submittedName>
        <fullName evidence="3">Tagatose-bisphosphate aldolase</fullName>
    </submittedName>
</protein>
<feature type="binding site" evidence="2">
    <location>
        <position position="214"/>
    </location>
    <ligand>
        <name>Zn(2+)</name>
        <dbReference type="ChEBI" id="CHEBI:29105"/>
        <label>1</label>
        <note>catalytic</note>
    </ligand>
</feature>
<dbReference type="NCBIfam" id="TIGR00167">
    <property type="entry name" value="cbbA"/>
    <property type="match status" value="1"/>
</dbReference>
<dbReference type="Pfam" id="PF01116">
    <property type="entry name" value="F_bP_aldolase"/>
    <property type="match status" value="1"/>
</dbReference>
<evidence type="ECO:0000313" key="4">
    <source>
        <dbReference type="Proteomes" id="UP000186545"/>
    </source>
</evidence>